<dbReference type="OrthoDB" id="1144067at2"/>
<feature type="transmembrane region" description="Helical" evidence="1">
    <location>
        <begin position="12"/>
        <end position="30"/>
    </location>
</feature>
<evidence type="ECO:0000256" key="1">
    <source>
        <dbReference type="SAM" id="Phobius"/>
    </source>
</evidence>
<dbReference type="AlphaFoldDB" id="A0A2M9R7Y6"/>
<name>A0A2M9R7Y6_9FLAO</name>
<evidence type="ECO:0000313" key="2">
    <source>
        <dbReference type="EMBL" id="PJR04972.1"/>
    </source>
</evidence>
<sequence length="99" mass="11012">MSSSERKPGYNLLLWGILLDLVGMATYILPGLGEFFDVLWAPVSAYLLSKFYKGNVGKVAAVIGFVEEAVPGLDIIPTFTLTWIYIRFFSEDSKSKLSK</sequence>
<reference evidence="2 3" key="1">
    <citation type="submission" date="2017-06" db="EMBL/GenBank/DDBJ databases">
        <title>Description of Avrilella dinanensis gen. nov. sp. nov.</title>
        <authorList>
            <person name="Leyer C."/>
            <person name="Sassi M."/>
            <person name="Minet J."/>
            <person name="Kayal S."/>
            <person name="Cattoir V."/>
        </authorList>
    </citation>
    <scope>NUCLEOTIDE SEQUENCE [LARGE SCALE GENOMIC DNA]</scope>
    <source>
        <strain evidence="2 3">UR159</strain>
    </source>
</reference>
<keyword evidence="1" id="KW-0472">Membrane</keyword>
<comment type="caution">
    <text evidence="2">The sequence shown here is derived from an EMBL/GenBank/DDBJ whole genome shotgun (WGS) entry which is preliminary data.</text>
</comment>
<protein>
    <submittedName>
        <fullName evidence="2">Uncharacterized protein</fullName>
    </submittedName>
</protein>
<gene>
    <name evidence="2" type="ORF">CDL10_10770</name>
</gene>
<evidence type="ECO:0000313" key="3">
    <source>
        <dbReference type="Proteomes" id="UP000231960"/>
    </source>
</evidence>
<keyword evidence="1" id="KW-1133">Transmembrane helix</keyword>
<keyword evidence="1" id="KW-0812">Transmembrane</keyword>
<accession>A0A2M9R7Y6</accession>
<dbReference type="EMBL" id="NIPO01000001">
    <property type="protein sequence ID" value="PJR04972.1"/>
    <property type="molecule type" value="Genomic_DNA"/>
</dbReference>
<dbReference type="Proteomes" id="UP000231960">
    <property type="component" value="Unassembled WGS sequence"/>
</dbReference>
<proteinExistence type="predicted"/>
<organism evidence="2 3">
    <name type="scientific">Avrilella dinanensis</name>
    <dbReference type="NCBI Taxonomy" id="2008672"/>
    <lineage>
        <taxon>Bacteria</taxon>
        <taxon>Pseudomonadati</taxon>
        <taxon>Bacteroidota</taxon>
        <taxon>Flavobacteriia</taxon>
        <taxon>Flavobacteriales</taxon>
        <taxon>Flavobacteriaceae</taxon>
        <taxon>Avrilella</taxon>
    </lineage>
</organism>
<dbReference type="RefSeq" id="WP_100678531.1">
    <property type="nucleotide sequence ID" value="NZ_NIPO01000001.1"/>
</dbReference>
<keyword evidence="3" id="KW-1185">Reference proteome</keyword>